<name>A0ABW2KXQ4_9PROT</name>
<feature type="transmembrane region" description="Helical" evidence="4">
    <location>
        <begin position="108"/>
        <end position="127"/>
    </location>
</feature>
<dbReference type="EC" id="2.7.8.-" evidence="5"/>
<protein>
    <submittedName>
        <fullName evidence="5">CDP-alcohol phosphatidyltransferase family protein</fullName>
        <ecNumber evidence="5">2.7.8.-</ecNumber>
    </submittedName>
</protein>
<keyword evidence="6" id="KW-1185">Reference proteome</keyword>
<dbReference type="RefSeq" id="WP_377360377.1">
    <property type="nucleotide sequence ID" value="NZ_JBHTCM010000020.1"/>
</dbReference>
<evidence type="ECO:0000256" key="2">
    <source>
        <dbReference type="RuleBase" id="RU003750"/>
    </source>
</evidence>
<dbReference type="EMBL" id="JBHTCM010000020">
    <property type="protein sequence ID" value="MFC7334833.1"/>
    <property type="molecule type" value="Genomic_DNA"/>
</dbReference>
<feature type="transmembrane region" description="Helical" evidence="4">
    <location>
        <begin position="189"/>
        <end position="212"/>
    </location>
</feature>
<dbReference type="Pfam" id="PF01066">
    <property type="entry name" value="CDP-OH_P_transf"/>
    <property type="match status" value="1"/>
</dbReference>
<dbReference type="InterPro" id="IPR043130">
    <property type="entry name" value="CDP-OH_PTrfase_TM_dom"/>
</dbReference>
<dbReference type="InterPro" id="IPR000462">
    <property type="entry name" value="CDP-OH_P_trans"/>
</dbReference>
<gene>
    <name evidence="5" type="ORF">ACFQPS_16835</name>
</gene>
<dbReference type="Gene3D" id="1.20.120.1760">
    <property type="match status" value="1"/>
</dbReference>
<organism evidence="5 6">
    <name type="scientific">Rhodocista pekingensis</name>
    <dbReference type="NCBI Taxonomy" id="201185"/>
    <lineage>
        <taxon>Bacteria</taxon>
        <taxon>Pseudomonadati</taxon>
        <taxon>Pseudomonadota</taxon>
        <taxon>Alphaproteobacteria</taxon>
        <taxon>Rhodospirillales</taxon>
        <taxon>Azospirillaceae</taxon>
        <taxon>Rhodocista</taxon>
    </lineage>
</organism>
<feature type="transmembrane region" description="Helical" evidence="4">
    <location>
        <begin position="247"/>
        <end position="269"/>
    </location>
</feature>
<evidence type="ECO:0000256" key="4">
    <source>
        <dbReference type="SAM" id="Phobius"/>
    </source>
</evidence>
<evidence type="ECO:0000256" key="3">
    <source>
        <dbReference type="SAM" id="MobiDB-lite"/>
    </source>
</evidence>
<keyword evidence="4" id="KW-0812">Transmembrane</keyword>
<evidence type="ECO:0000313" key="6">
    <source>
        <dbReference type="Proteomes" id="UP001596456"/>
    </source>
</evidence>
<reference evidence="6" key="1">
    <citation type="journal article" date="2019" name="Int. J. Syst. Evol. Microbiol.">
        <title>The Global Catalogue of Microorganisms (GCM) 10K type strain sequencing project: providing services to taxonomists for standard genome sequencing and annotation.</title>
        <authorList>
            <consortium name="The Broad Institute Genomics Platform"/>
            <consortium name="The Broad Institute Genome Sequencing Center for Infectious Disease"/>
            <person name="Wu L."/>
            <person name="Ma J."/>
        </authorList>
    </citation>
    <scope>NUCLEOTIDE SEQUENCE [LARGE SCALE GENOMIC DNA]</scope>
    <source>
        <strain evidence="6">CGMCC 1.16275</strain>
    </source>
</reference>
<evidence type="ECO:0000256" key="1">
    <source>
        <dbReference type="ARBA" id="ARBA00022679"/>
    </source>
</evidence>
<feature type="transmembrane region" description="Helical" evidence="4">
    <location>
        <begin position="40"/>
        <end position="62"/>
    </location>
</feature>
<sequence length="277" mass="28268">MSRPATPSAPVPSASTTTPPVTASPAARSGLRRPGLRLEVAAHLAAAAVATLTAALAAGRALDLPDPVLARCMAATAATFALVAASALHGLGGHPAATGWGNANRVTLFRGCLIALAGGALPAAGLLGPGALWLLTGLALVALALDGVDGWIARRQAVASAYGARFDMDLDTLLTLLLAALLWRLGEAGAWVLLTGLLRPLFVAAGVFRGWLNAPLPYSLRRRVVCVVQIAVLAAALTPLLEPPLSRLAVGAALGVLLFSFAADTVWLFRHAGRTRT</sequence>
<accession>A0ABW2KXQ4</accession>
<dbReference type="Proteomes" id="UP001596456">
    <property type="component" value="Unassembled WGS sequence"/>
</dbReference>
<feature type="transmembrane region" description="Helical" evidence="4">
    <location>
        <begin position="68"/>
        <end position="88"/>
    </location>
</feature>
<evidence type="ECO:0000313" key="5">
    <source>
        <dbReference type="EMBL" id="MFC7334833.1"/>
    </source>
</evidence>
<keyword evidence="4" id="KW-1133">Transmembrane helix</keyword>
<keyword evidence="1 2" id="KW-0808">Transferase</keyword>
<dbReference type="GO" id="GO:0016740">
    <property type="term" value="F:transferase activity"/>
    <property type="evidence" value="ECO:0007669"/>
    <property type="project" value="UniProtKB-KW"/>
</dbReference>
<feature type="transmembrane region" description="Helical" evidence="4">
    <location>
        <begin position="224"/>
        <end position="241"/>
    </location>
</feature>
<feature type="transmembrane region" description="Helical" evidence="4">
    <location>
        <begin position="133"/>
        <end position="152"/>
    </location>
</feature>
<feature type="region of interest" description="Disordered" evidence="3">
    <location>
        <begin position="1"/>
        <end position="30"/>
    </location>
</feature>
<dbReference type="PROSITE" id="PS00379">
    <property type="entry name" value="CDP_ALCOHOL_P_TRANSF"/>
    <property type="match status" value="1"/>
</dbReference>
<dbReference type="InterPro" id="IPR048254">
    <property type="entry name" value="CDP_ALCOHOL_P_TRANSF_CS"/>
</dbReference>
<comment type="similarity">
    <text evidence="2">Belongs to the CDP-alcohol phosphatidyltransferase class-I family.</text>
</comment>
<keyword evidence="4" id="KW-0472">Membrane</keyword>
<comment type="caution">
    <text evidence="5">The sequence shown here is derived from an EMBL/GenBank/DDBJ whole genome shotgun (WGS) entry which is preliminary data.</text>
</comment>
<feature type="compositionally biased region" description="Low complexity" evidence="3">
    <location>
        <begin position="1"/>
        <end position="29"/>
    </location>
</feature>
<proteinExistence type="inferred from homology"/>